<sequence>MPSLFPSTDIPPFLRHINRCLVPGGSLHLTLIDPQPISSKTGPKPSGTFPAWLAVGRLRGKGSSIATVSVPAVPQSIRHEEEGHLVTVKEELRCLTARMLWQDVWGPFVKAERWWWDDHAIVQECVEFGTRWEYSHIIAVKETR</sequence>
<name>A0A9P8Y8W3_9PEZI</name>
<dbReference type="EMBL" id="JAGTJQ010000004">
    <property type="protein sequence ID" value="KAH7032856.1"/>
    <property type="molecule type" value="Genomic_DNA"/>
</dbReference>
<dbReference type="GeneID" id="70183066"/>
<keyword evidence="2" id="KW-1185">Reference proteome</keyword>
<organism evidence="1 2">
    <name type="scientific">Microdochium trichocladiopsis</name>
    <dbReference type="NCBI Taxonomy" id="1682393"/>
    <lineage>
        <taxon>Eukaryota</taxon>
        <taxon>Fungi</taxon>
        <taxon>Dikarya</taxon>
        <taxon>Ascomycota</taxon>
        <taxon>Pezizomycotina</taxon>
        <taxon>Sordariomycetes</taxon>
        <taxon>Xylariomycetidae</taxon>
        <taxon>Xylariales</taxon>
        <taxon>Microdochiaceae</taxon>
        <taxon>Microdochium</taxon>
    </lineage>
</organism>
<dbReference type="Proteomes" id="UP000756346">
    <property type="component" value="Unassembled WGS sequence"/>
</dbReference>
<proteinExistence type="predicted"/>
<evidence type="ECO:0000313" key="1">
    <source>
        <dbReference type="EMBL" id="KAH7032856.1"/>
    </source>
</evidence>
<dbReference type="AlphaFoldDB" id="A0A9P8Y8W3"/>
<accession>A0A9P8Y8W3</accession>
<evidence type="ECO:0008006" key="3">
    <source>
        <dbReference type="Google" id="ProtNLM"/>
    </source>
</evidence>
<evidence type="ECO:0000313" key="2">
    <source>
        <dbReference type="Proteomes" id="UP000756346"/>
    </source>
</evidence>
<protein>
    <recommendedName>
        <fullName evidence="3">Methyltransferase domain-containing protein</fullName>
    </recommendedName>
</protein>
<comment type="caution">
    <text evidence="1">The sequence shown here is derived from an EMBL/GenBank/DDBJ whole genome shotgun (WGS) entry which is preliminary data.</text>
</comment>
<dbReference type="RefSeq" id="XP_046013688.1">
    <property type="nucleotide sequence ID" value="XM_046153520.1"/>
</dbReference>
<gene>
    <name evidence="1" type="ORF">B0I36DRAFT_320178</name>
</gene>
<dbReference type="OrthoDB" id="4775383at2759"/>
<reference evidence="1" key="1">
    <citation type="journal article" date="2021" name="Nat. Commun.">
        <title>Genetic determinants of endophytism in the Arabidopsis root mycobiome.</title>
        <authorList>
            <person name="Mesny F."/>
            <person name="Miyauchi S."/>
            <person name="Thiergart T."/>
            <person name="Pickel B."/>
            <person name="Atanasova L."/>
            <person name="Karlsson M."/>
            <person name="Huettel B."/>
            <person name="Barry K.W."/>
            <person name="Haridas S."/>
            <person name="Chen C."/>
            <person name="Bauer D."/>
            <person name="Andreopoulos W."/>
            <person name="Pangilinan J."/>
            <person name="LaButti K."/>
            <person name="Riley R."/>
            <person name="Lipzen A."/>
            <person name="Clum A."/>
            <person name="Drula E."/>
            <person name="Henrissat B."/>
            <person name="Kohler A."/>
            <person name="Grigoriev I.V."/>
            <person name="Martin F.M."/>
            <person name="Hacquard S."/>
        </authorList>
    </citation>
    <scope>NUCLEOTIDE SEQUENCE</scope>
    <source>
        <strain evidence="1">MPI-CAGE-CH-0230</strain>
    </source>
</reference>